<dbReference type="PANTHER" id="PTHR10612:SF56">
    <property type="entry name" value="LIPOCALIN_CYTOSOLIC FATTY-ACID BINDING DOMAIN-CONTAINING PROTEIN"/>
    <property type="match status" value="1"/>
</dbReference>
<dbReference type="GO" id="GO:0005737">
    <property type="term" value="C:cytoplasm"/>
    <property type="evidence" value="ECO:0007669"/>
    <property type="project" value="TreeGrafter"/>
</dbReference>
<dbReference type="GO" id="GO:0000302">
    <property type="term" value="P:response to reactive oxygen species"/>
    <property type="evidence" value="ECO:0007669"/>
    <property type="project" value="TreeGrafter"/>
</dbReference>
<dbReference type="EMBL" id="NBIV01000068">
    <property type="protein sequence ID" value="PXF45181.1"/>
    <property type="molecule type" value="Genomic_DNA"/>
</dbReference>
<reference evidence="3 4" key="1">
    <citation type="journal article" date="2018" name="Mol. Biol. Evol.">
        <title>Analysis of the draft genome of the red seaweed Gracilariopsis chorda provides insights into genome size evolution in Rhodophyta.</title>
        <authorList>
            <person name="Lee J."/>
            <person name="Yang E.C."/>
            <person name="Graf L."/>
            <person name="Yang J.H."/>
            <person name="Qiu H."/>
            <person name="Zel Zion U."/>
            <person name="Chan C.X."/>
            <person name="Stephens T.G."/>
            <person name="Weber A.P.M."/>
            <person name="Boo G.H."/>
            <person name="Boo S.M."/>
            <person name="Kim K.M."/>
            <person name="Shin Y."/>
            <person name="Jung M."/>
            <person name="Lee S.J."/>
            <person name="Yim H.S."/>
            <person name="Lee J.H."/>
            <person name="Bhattacharya D."/>
            <person name="Yoon H.S."/>
        </authorList>
    </citation>
    <scope>NUCLEOTIDE SEQUENCE [LARGE SCALE GENOMIC DNA]</scope>
    <source>
        <strain evidence="3 4">SKKU-2015</strain>
        <tissue evidence="3">Whole body</tissue>
    </source>
</reference>
<feature type="chain" id="PRO_5015911828" description="Lipocalin/cytosolic fatty-acid binding domain-containing protein" evidence="1">
    <location>
        <begin position="22"/>
        <end position="236"/>
    </location>
</feature>
<sequence length="236" mass="25324">MNAVVVLTLLVTSILTTATATANVYKCTPTEVNPPSDAFCTDPPVVPVDLPTYQGTWFLTFASDAALRFGGDACTTANYTLNARNQIDVLNCAARQPAQRPFCARAVAAQRANTTASGKLQVSFPSAPRGLFNPARYSVAALLGWPRFGYLAAAVYQCAAVPNAANQSGFFILSRTLRFRALILYLLKLQLACAGYDVNVHFVPNNHTNCTYFFDRSGFVQFGAAGPPMPPPPASM</sequence>
<evidence type="ECO:0000259" key="2">
    <source>
        <dbReference type="Pfam" id="PF08212"/>
    </source>
</evidence>
<dbReference type="InterPro" id="IPR012674">
    <property type="entry name" value="Calycin"/>
</dbReference>
<dbReference type="GO" id="GO:0006629">
    <property type="term" value="P:lipid metabolic process"/>
    <property type="evidence" value="ECO:0007669"/>
    <property type="project" value="TreeGrafter"/>
</dbReference>
<dbReference type="InterPro" id="IPR000566">
    <property type="entry name" value="Lipocln_cytosolic_FA-bd_dom"/>
</dbReference>
<dbReference type="PANTHER" id="PTHR10612">
    <property type="entry name" value="APOLIPOPROTEIN D"/>
    <property type="match status" value="1"/>
</dbReference>
<evidence type="ECO:0000313" key="3">
    <source>
        <dbReference type="EMBL" id="PXF45181.1"/>
    </source>
</evidence>
<dbReference type="SUPFAM" id="SSF50814">
    <property type="entry name" value="Lipocalins"/>
    <property type="match status" value="1"/>
</dbReference>
<evidence type="ECO:0000313" key="4">
    <source>
        <dbReference type="Proteomes" id="UP000247409"/>
    </source>
</evidence>
<feature type="signal peptide" evidence="1">
    <location>
        <begin position="1"/>
        <end position="21"/>
    </location>
</feature>
<feature type="domain" description="Lipocalin/cytosolic fatty-acid binding" evidence="2">
    <location>
        <begin position="48"/>
        <end position="198"/>
    </location>
</feature>
<protein>
    <recommendedName>
        <fullName evidence="2">Lipocalin/cytosolic fatty-acid binding domain-containing protein</fullName>
    </recommendedName>
</protein>
<gene>
    <name evidence="3" type="ORF">BWQ96_05082</name>
</gene>
<keyword evidence="1" id="KW-0732">Signal</keyword>
<keyword evidence="4" id="KW-1185">Reference proteome</keyword>
<organism evidence="3 4">
    <name type="scientific">Gracilariopsis chorda</name>
    <dbReference type="NCBI Taxonomy" id="448386"/>
    <lineage>
        <taxon>Eukaryota</taxon>
        <taxon>Rhodophyta</taxon>
        <taxon>Florideophyceae</taxon>
        <taxon>Rhodymeniophycidae</taxon>
        <taxon>Gracilariales</taxon>
        <taxon>Gracilariaceae</taxon>
        <taxon>Gracilariopsis</taxon>
    </lineage>
</organism>
<evidence type="ECO:0000256" key="1">
    <source>
        <dbReference type="SAM" id="SignalP"/>
    </source>
</evidence>
<comment type="caution">
    <text evidence="3">The sequence shown here is derived from an EMBL/GenBank/DDBJ whole genome shotgun (WGS) entry which is preliminary data.</text>
</comment>
<dbReference type="Pfam" id="PF08212">
    <property type="entry name" value="Lipocalin_2"/>
    <property type="match status" value="1"/>
</dbReference>
<accession>A0A2V3IST4</accession>
<dbReference type="Gene3D" id="2.40.128.20">
    <property type="match status" value="1"/>
</dbReference>
<dbReference type="Proteomes" id="UP000247409">
    <property type="component" value="Unassembled WGS sequence"/>
</dbReference>
<name>A0A2V3IST4_9FLOR</name>
<proteinExistence type="predicted"/>
<dbReference type="AlphaFoldDB" id="A0A2V3IST4"/>